<dbReference type="InterPro" id="IPR006575">
    <property type="entry name" value="RWD_dom"/>
</dbReference>
<dbReference type="InterPro" id="IPR016135">
    <property type="entry name" value="UBQ-conjugating_enzyme/RWD"/>
</dbReference>
<keyword evidence="1" id="KW-0175">Coiled coil</keyword>
<protein>
    <submittedName>
        <fullName evidence="5">RWD domain-containing protein</fullName>
    </submittedName>
</protein>
<evidence type="ECO:0000256" key="1">
    <source>
        <dbReference type="SAM" id="Coils"/>
    </source>
</evidence>
<evidence type="ECO:0000259" key="2">
    <source>
        <dbReference type="PROSITE" id="PS50908"/>
    </source>
</evidence>
<evidence type="ECO:0000313" key="5">
    <source>
        <dbReference type="WBParaSite" id="TCNE_0001242201-mRNA-1"/>
    </source>
</evidence>
<organism evidence="4 5">
    <name type="scientific">Toxocara canis</name>
    <name type="common">Canine roundworm</name>
    <dbReference type="NCBI Taxonomy" id="6265"/>
    <lineage>
        <taxon>Eukaryota</taxon>
        <taxon>Metazoa</taxon>
        <taxon>Ecdysozoa</taxon>
        <taxon>Nematoda</taxon>
        <taxon>Chromadorea</taxon>
        <taxon>Rhabditida</taxon>
        <taxon>Spirurina</taxon>
        <taxon>Ascaridomorpha</taxon>
        <taxon>Ascaridoidea</taxon>
        <taxon>Toxocaridae</taxon>
        <taxon>Toxocara</taxon>
    </lineage>
</organism>
<proteinExistence type="predicted"/>
<sequence length="324" mass="36262">MLSAIKVASTVGIGKITGAAAPVPFIHTFLVVLTFPDGGCERCEFPVALAGFCGNWLHLREIIAAESVWIIMAQEEAQAEELEALEAIYAGEIEFECRQYPNIAFRINLHSHSYSESEGRAAAEMRPQSFQVTLVLRLSAEYPDVIPDIELFGLDGLFTEERIQRVIRGLLTVAEENVGMPMAFTVVSALQDHMCSLVEEKNMEKERDEEKKKEEEEALAKKKFEGTRVTTESFMAWKRKFDAEMRALKEKEIMEVDLVSIVINLDLAKAALAGKLSGRQLFLRDATLSLSDVALMQSDTIEIDESLFEEELEGLDMEDSDKEA</sequence>
<keyword evidence="4" id="KW-1185">Reference proteome</keyword>
<dbReference type="PROSITE" id="PS50908">
    <property type="entry name" value="RWD"/>
    <property type="match status" value="1"/>
</dbReference>
<feature type="domain" description="RWD" evidence="2">
    <location>
        <begin position="80"/>
        <end position="197"/>
    </location>
</feature>
<dbReference type="EMBL" id="UYWY01021258">
    <property type="protein sequence ID" value="VDM43743.1"/>
    <property type="molecule type" value="Genomic_DNA"/>
</dbReference>
<reference evidence="5" key="1">
    <citation type="submission" date="2016-06" db="UniProtKB">
        <authorList>
            <consortium name="WormBaseParasite"/>
        </authorList>
    </citation>
    <scope>IDENTIFICATION</scope>
</reference>
<dbReference type="SUPFAM" id="SSF54495">
    <property type="entry name" value="UBC-like"/>
    <property type="match status" value="1"/>
</dbReference>
<dbReference type="PANTHER" id="PTHR12292">
    <property type="entry name" value="RWD DOMAIN-CONTAINING PROTEIN"/>
    <property type="match status" value="1"/>
</dbReference>
<dbReference type="AlphaFoldDB" id="A0A183UVA2"/>
<name>A0A183UVA2_TOXCA</name>
<reference evidence="3 4" key="2">
    <citation type="submission" date="2018-11" db="EMBL/GenBank/DDBJ databases">
        <authorList>
            <consortium name="Pathogen Informatics"/>
        </authorList>
    </citation>
    <scope>NUCLEOTIDE SEQUENCE [LARGE SCALE GENOMIC DNA]</scope>
</reference>
<feature type="coiled-coil region" evidence="1">
    <location>
        <begin position="197"/>
        <end position="225"/>
    </location>
</feature>
<dbReference type="InterPro" id="IPR040213">
    <property type="entry name" value="GIR2-like"/>
</dbReference>
<evidence type="ECO:0000313" key="4">
    <source>
        <dbReference type="Proteomes" id="UP000050794"/>
    </source>
</evidence>
<dbReference type="WBParaSite" id="TCNE_0001242201-mRNA-1">
    <property type="protein sequence ID" value="TCNE_0001242201-mRNA-1"/>
    <property type="gene ID" value="TCNE_0001242201"/>
</dbReference>
<gene>
    <name evidence="3" type="ORF">TCNE_LOCUS12422</name>
</gene>
<accession>A0A183UVA2</accession>
<dbReference type="Gene3D" id="3.10.110.10">
    <property type="entry name" value="Ubiquitin Conjugating Enzyme"/>
    <property type="match status" value="1"/>
</dbReference>
<dbReference type="SMART" id="SM00591">
    <property type="entry name" value="RWD"/>
    <property type="match status" value="1"/>
</dbReference>
<evidence type="ECO:0000313" key="3">
    <source>
        <dbReference type="EMBL" id="VDM43743.1"/>
    </source>
</evidence>
<dbReference type="Proteomes" id="UP000050794">
    <property type="component" value="Unassembled WGS sequence"/>
</dbReference>
<dbReference type="Pfam" id="PF05773">
    <property type="entry name" value="RWD"/>
    <property type="match status" value="1"/>
</dbReference>